<reference evidence="1" key="1">
    <citation type="journal article" date="2021" name="PeerJ">
        <title>Extensive microbial diversity within the chicken gut microbiome revealed by metagenomics and culture.</title>
        <authorList>
            <person name="Gilroy R."/>
            <person name="Ravi A."/>
            <person name="Getino M."/>
            <person name="Pursley I."/>
            <person name="Horton D.L."/>
            <person name="Alikhan N.F."/>
            <person name="Baker D."/>
            <person name="Gharbi K."/>
            <person name="Hall N."/>
            <person name="Watson M."/>
            <person name="Adriaenssens E.M."/>
            <person name="Foster-Nyarko E."/>
            <person name="Jarju S."/>
            <person name="Secka A."/>
            <person name="Antonio M."/>
            <person name="Oren A."/>
            <person name="Chaudhuri R.R."/>
            <person name="La Ragione R."/>
            <person name="Hildebrand F."/>
            <person name="Pallen M.J."/>
        </authorList>
    </citation>
    <scope>NUCLEOTIDE SEQUENCE</scope>
    <source>
        <strain evidence="1">ChiBcec8-13705</strain>
    </source>
</reference>
<sequence length="257" mass="29186">VATLTVIDPGNTRLPVGQHEYRWQFDEAGKVAKFSPYLITAIGEQYPYGEEKAGLSPQEWTPIESLNQWLDEEGIRQNNYVLYARCDPLCIRAEEEGRLFCYELQRDTQTGETETTSVREIPGRWQTPQFSSSWMRTPPAGNDLPEEELAALTGQLNTRFAELQAGTYLPDFADAYDPRYHYDFNLQVWDAAMPLPVSVTPEVLRSEQTQYNPEIYTVWVPLPNGYWASTTYNRANSVGFPSGFIYSLDLSAAFAAP</sequence>
<proteinExistence type="predicted"/>
<feature type="non-terminal residue" evidence="1">
    <location>
        <position position="1"/>
    </location>
</feature>
<dbReference type="EMBL" id="DWYG01000181">
    <property type="protein sequence ID" value="HJB42962.1"/>
    <property type="molecule type" value="Genomic_DNA"/>
</dbReference>
<dbReference type="Proteomes" id="UP000886803">
    <property type="component" value="Unassembled WGS sequence"/>
</dbReference>
<protein>
    <submittedName>
        <fullName evidence="1">Uncharacterized protein</fullName>
    </submittedName>
</protein>
<evidence type="ECO:0000313" key="1">
    <source>
        <dbReference type="EMBL" id="HJB42962.1"/>
    </source>
</evidence>
<dbReference type="AlphaFoldDB" id="A0A9D2S3W1"/>
<comment type="caution">
    <text evidence="1">The sequence shown here is derived from an EMBL/GenBank/DDBJ whole genome shotgun (WGS) entry which is preliminary data.</text>
</comment>
<name>A0A9D2S3W1_9FIRM</name>
<organism evidence="1 2">
    <name type="scientific">Candidatus Gemmiger avicola</name>
    <dbReference type="NCBI Taxonomy" id="2838605"/>
    <lineage>
        <taxon>Bacteria</taxon>
        <taxon>Bacillati</taxon>
        <taxon>Bacillota</taxon>
        <taxon>Clostridia</taxon>
        <taxon>Eubacteriales</taxon>
        <taxon>Gemmiger</taxon>
    </lineage>
</organism>
<gene>
    <name evidence="1" type="ORF">H9945_10750</name>
</gene>
<accession>A0A9D2S3W1</accession>
<reference evidence="1" key="2">
    <citation type="submission" date="2021-04" db="EMBL/GenBank/DDBJ databases">
        <authorList>
            <person name="Gilroy R."/>
        </authorList>
    </citation>
    <scope>NUCLEOTIDE SEQUENCE</scope>
    <source>
        <strain evidence="1">ChiBcec8-13705</strain>
    </source>
</reference>
<evidence type="ECO:0000313" key="2">
    <source>
        <dbReference type="Proteomes" id="UP000886803"/>
    </source>
</evidence>